<name>A0A7M2Y749_9FLAO</name>
<protein>
    <recommendedName>
        <fullName evidence="3">Lipoprotein</fullName>
    </recommendedName>
</protein>
<dbReference type="AlphaFoldDB" id="A0A7M2Y749"/>
<dbReference type="Proteomes" id="UP000594195">
    <property type="component" value="Chromosome"/>
</dbReference>
<organism evidence="1 2">
    <name type="scientific">Kaistella flava</name>
    <name type="common">ex Peng et al. 2021</name>
    <dbReference type="NCBI Taxonomy" id="2038776"/>
    <lineage>
        <taxon>Bacteria</taxon>
        <taxon>Pseudomonadati</taxon>
        <taxon>Bacteroidota</taxon>
        <taxon>Flavobacteriia</taxon>
        <taxon>Flavobacteriales</taxon>
        <taxon>Weeksellaceae</taxon>
        <taxon>Chryseobacterium group</taxon>
        <taxon>Kaistella</taxon>
    </lineage>
</organism>
<evidence type="ECO:0000313" key="2">
    <source>
        <dbReference type="Proteomes" id="UP000594195"/>
    </source>
</evidence>
<proteinExistence type="predicted"/>
<keyword evidence="2" id="KW-1185">Reference proteome</keyword>
<sequence length="171" mass="19867">MKIINILFICIVTMIISCQSNTNEYIEITTGIPMNPNQPRIGIIVNGNDSVYMCKEIINGSGSSKFTSYKYYAGKEKINFNKYKKEVKLLFGDTIIFNFPQDGEMEKLKFFIDNKNHERFFTTSILNDKQNKIVYSMKELMKNNNFVEIPYHKFSRDLLDSKIPDPPPPPK</sequence>
<gene>
    <name evidence="1" type="ORF">Q73A0000_06795</name>
</gene>
<evidence type="ECO:0008006" key="3">
    <source>
        <dbReference type="Google" id="ProtNLM"/>
    </source>
</evidence>
<dbReference type="RefSeq" id="WP_193813316.1">
    <property type="nucleotide sequence ID" value="NZ_CP040442.1"/>
</dbReference>
<reference evidence="1 2" key="1">
    <citation type="submission" date="2019-05" db="EMBL/GenBank/DDBJ databases">
        <title>Chryseobacterium sp. isolated from King George Island, maritime Antarctica.</title>
        <authorList>
            <person name="Peng X."/>
        </authorList>
    </citation>
    <scope>NUCLEOTIDE SEQUENCE [LARGE SCALE GENOMIC DNA]</scope>
    <source>
        <strain evidence="1 2">7-3A</strain>
    </source>
</reference>
<dbReference type="KEGG" id="kfa:Q73A0000_06795"/>
<accession>A0A7M2Y749</accession>
<dbReference type="PROSITE" id="PS51257">
    <property type="entry name" value="PROKAR_LIPOPROTEIN"/>
    <property type="match status" value="1"/>
</dbReference>
<evidence type="ECO:0000313" key="1">
    <source>
        <dbReference type="EMBL" id="QOW10088.1"/>
    </source>
</evidence>
<dbReference type="EMBL" id="CP040442">
    <property type="protein sequence ID" value="QOW10088.1"/>
    <property type="molecule type" value="Genomic_DNA"/>
</dbReference>